<feature type="domain" description="JmjC" evidence="1">
    <location>
        <begin position="136"/>
        <end position="291"/>
    </location>
</feature>
<evidence type="ECO:0000313" key="2">
    <source>
        <dbReference type="EMBL" id="ORZ21679.1"/>
    </source>
</evidence>
<protein>
    <recommendedName>
        <fullName evidence="1">JmjC domain-containing protein</fullName>
    </recommendedName>
</protein>
<dbReference type="InterPro" id="IPR041667">
    <property type="entry name" value="Cupin_8"/>
</dbReference>
<proteinExistence type="predicted"/>
<dbReference type="GO" id="GO:0045905">
    <property type="term" value="P:positive regulation of translational termination"/>
    <property type="evidence" value="ECO:0007669"/>
    <property type="project" value="TreeGrafter"/>
</dbReference>
<dbReference type="GO" id="GO:0005634">
    <property type="term" value="C:nucleus"/>
    <property type="evidence" value="ECO:0007669"/>
    <property type="project" value="TreeGrafter"/>
</dbReference>
<sequence length="383" mass="45394">MGDNPIPYYADPPSYEYFLQHHLIANIPALIGPKLIDHWEARQKWTQPITSETFSNEKCDDTELNGSLSPHPQLQPNYYYLKQKFGSAQVQVADCNERDFTDQRRTTLPFDDFVDLWQQTDKLDRHHYYLKDWHFVQAFPSENMYQVPDIFADDWMNEYWQKETEDDYRFAYMGGDKTFTPFHADVYRSYSWSSNICGVKKWTLFPPGQEDLYKDKFENMVYDIRHVDPNIFPYFSQAKRFVVYQKDGETVFVPSGWFHQVENIGGTISINHNWLNACNIEQCYQSMVKDLRDVEHSIDDLKDGMDPLEFVTTCQQLLLAHSGWNWKTLDRLLKCISTRLIADKNMHTQPSLQPLLDWQLEKIDRVRQKLGSEPFFSQYDFAV</sequence>
<dbReference type="SUPFAM" id="SSF51197">
    <property type="entry name" value="Clavaminate synthase-like"/>
    <property type="match status" value="1"/>
</dbReference>
<evidence type="ECO:0000259" key="1">
    <source>
        <dbReference type="PROSITE" id="PS51184"/>
    </source>
</evidence>
<dbReference type="GO" id="GO:0005737">
    <property type="term" value="C:cytoplasm"/>
    <property type="evidence" value="ECO:0007669"/>
    <property type="project" value="TreeGrafter"/>
</dbReference>
<comment type="caution">
    <text evidence="2">The sequence shown here is derived from an EMBL/GenBank/DDBJ whole genome shotgun (WGS) entry which is preliminary data.</text>
</comment>
<dbReference type="GO" id="GO:0016706">
    <property type="term" value="F:2-oxoglutarate-dependent dioxygenase activity"/>
    <property type="evidence" value="ECO:0007669"/>
    <property type="project" value="TreeGrafter"/>
</dbReference>
<dbReference type="InterPro" id="IPR050910">
    <property type="entry name" value="JMJD6_ArgDemeth/LysHydrox"/>
</dbReference>
<dbReference type="AlphaFoldDB" id="A0A1X2IT34"/>
<dbReference type="STRING" id="90262.A0A1X2IT34"/>
<dbReference type="OrthoDB" id="424465at2759"/>
<reference evidence="2 3" key="1">
    <citation type="submission" date="2016-07" db="EMBL/GenBank/DDBJ databases">
        <title>Pervasive Adenine N6-methylation of Active Genes in Fungi.</title>
        <authorList>
            <consortium name="DOE Joint Genome Institute"/>
            <person name="Mondo S.J."/>
            <person name="Dannebaum R.O."/>
            <person name="Kuo R.C."/>
            <person name="Labutti K."/>
            <person name="Haridas S."/>
            <person name="Kuo A."/>
            <person name="Salamov A."/>
            <person name="Ahrendt S.R."/>
            <person name="Lipzen A."/>
            <person name="Sullivan W."/>
            <person name="Andreopoulos W.B."/>
            <person name="Clum A."/>
            <person name="Lindquist E."/>
            <person name="Daum C."/>
            <person name="Ramamoorthy G.K."/>
            <person name="Gryganskyi A."/>
            <person name="Culley D."/>
            <person name="Magnuson J.K."/>
            <person name="James T.Y."/>
            <person name="O'Malley M.A."/>
            <person name="Stajich J.E."/>
            <person name="Spatafora J.W."/>
            <person name="Visel A."/>
            <person name="Grigoriev I.V."/>
        </authorList>
    </citation>
    <scope>NUCLEOTIDE SEQUENCE [LARGE SCALE GENOMIC DNA]</scope>
    <source>
        <strain evidence="2 3">NRRL 1336</strain>
    </source>
</reference>
<dbReference type="PROSITE" id="PS51184">
    <property type="entry name" value="JMJC"/>
    <property type="match status" value="1"/>
</dbReference>
<dbReference type="InterPro" id="IPR003347">
    <property type="entry name" value="JmjC_dom"/>
</dbReference>
<gene>
    <name evidence="2" type="ORF">BCR42DRAFT_408063</name>
</gene>
<name>A0A1X2IT34_9FUNG</name>
<dbReference type="GO" id="GO:0043565">
    <property type="term" value="F:sequence-specific DNA binding"/>
    <property type="evidence" value="ECO:0007669"/>
    <property type="project" value="TreeGrafter"/>
</dbReference>
<evidence type="ECO:0000313" key="3">
    <source>
        <dbReference type="Proteomes" id="UP000193560"/>
    </source>
</evidence>
<dbReference type="SMART" id="SM00558">
    <property type="entry name" value="JmjC"/>
    <property type="match status" value="1"/>
</dbReference>
<accession>A0A1X2IT34</accession>
<keyword evidence="3" id="KW-1185">Reference proteome</keyword>
<dbReference type="Pfam" id="PF13621">
    <property type="entry name" value="Cupin_8"/>
    <property type="match status" value="1"/>
</dbReference>
<dbReference type="PANTHER" id="PTHR12480">
    <property type="entry name" value="ARGININE DEMETHYLASE AND LYSYL-HYDROXYLASE JMJD"/>
    <property type="match status" value="1"/>
</dbReference>
<dbReference type="PANTHER" id="PTHR12480:SF6">
    <property type="entry name" value="2-OXOGLUTARATE AND IRON-DEPENDENT OXYGENASE JMJD4"/>
    <property type="match status" value="1"/>
</dbReference>
<organism evidence="2 3">
    <name type="scientific">Absidia repens</name>
    <dbReference type="NCBI Taxonomy" id="90262"/>
    <lineage>
        <taxon>Eukaryota</taxon>
        <taxon>Fungi</taxon>
        <taxon>Fungi incertae sedis</taxon>
        <taxon>Mucoromycota</taxon>
        <taxon>Mucoromycotina</taxon>
        <taxon>Mucoromycetes</taxon>
        <taxon>Mucorales</taxon>
        <taxon>Cunninghamellaceae</taxon>
        <taxon>Absidia</taxon>
    </lineage>
</organism>
<dbReference type="Proteomes" id="UP000193560">
    <property type="component" value="Unassembled WGS sequence"/>
</dbReference>
<dbReference type="EMBL" id="MCGE01000005">
    <property type="protein sequence ID" value="ORZ21679.1"/>
    <property type="molecule type" value="Genomic_DNA"/>
</dbReference>
<dbReference type="Gene3D" id="2.60.120.650">
    <property type="entry name" value="Cupin"/>
    <property type="match status" value="1"/>
</dbReference>